<name>A0ABX7YU65_9GAMM</name>
<keyword evidence="3" id="KW-0804">Transcription</keyword>
<dbReference type="Proteomes" id="UP000679575">
    <property type="component" value="Chromosome"/>
</dbReference>
<dbReference type="PROSITE" id="PS50995">
    <property type="entry name" value="HTH_MARR_2"/>
    <property type="match status" value="1"/>
</dbReference>
<dbReference type="SUPFAM" id="SSF46785">
    <property type="entry name" value="Winged helix' DNA-binding domain"/>
    <property type="match status" value="1"/>
</dbReference>
<protein>
    <submittedName>
        <fullName evidence="5">MarR family transcriptional regulator</fullName>
    </submittedName>
</protein>
<dbReference type="PANTHER" id="PTHR33164">
    <property type="entry name" value="TRANSCRIPTIONAL REGULATOR, MARR FAMILY"/>
    <property type="match status" value="1"/>
</dbReference>
<sequence length="140" mass="15931">MPQQSIGYLMADVMRLLRRTFQEHSQLSCLTLAQARTLKCASLHEGIRQVELAERLDIKPMTLVRVIDQLVDAGFLVRERDPADRRAHLIHTTAAAKPIQDKVLEVSQEIWGHALEGLTEQQVDDFVLVLQTIHNNLSKE</sequence>
<keyword evidence="2" id="KW-0238">DNA-binding</keyword>
<dbReference type="InterPro" id="IPR000835">
    <property type="entry name" value="HTH_MarR-typ"/>
</dbReference>
<dbReference type="Pfam" id="PF01047">
    <property type="entry name" value="MarR"/>
    <property type="match status" value="1"/>
</dbReference>
<dbReference type="PROSITE" id="PS01117">
    <property type="entry name" value="HTH_MARR_1"/>
    <property type="match status" value="1"/>
</dbReference>
<dbReference type="InterPro" id="IPR036388">
    <property type="entry name" value="WH-like_DNA-bd_sf"/>
</dbReference>
<dbReference type="EMBL" id="CP073587">
    <property type="protein sequence ID" value="QUN06315.1"/>
    <property type="molecule type" value="Genomic_DNA"/>
</dbReference>
<evidence type="ECO:0000256" key="1">
    <source>
        <dbReference type="ARBA" id="ARBA00023015"/>
    </source>
</evidence>
<dbReference type="InterPro" id="IPR023187">
    <property type="entry name" value="Tscrpt_reg_MarR-type_CS"/>
</dbReference>
<dbReference type="InterPro" id="IPR039422">
    <property type="entry name" value="MarR/SlyA-like"/>
</dbReference>
<gene>
    <name evidence="5" type="ORF">KDN34_02280</name>
</gene>
<dbReference type="Gene3D" id="1.10.10.10">
    <property type="entry name" value="Winged helix-like DNA-binding domain superfamily/Winged helix DNA-binding domain"/>
    <property type="match status" value="1"/>
</dbReference>
<accession>A0ABX7YU65</accession>
<evidence type="ECO:0000256" key="2">
    <source>
        <dbReference type="ARBA" id="ARBA00023125"/>
    </source>
</evidence>
<dbReference type="PANTHER" id="PTHR33164:SF64">
    <property type="entry name" value="TRANSCRIPTIONAL REGULATOR SLYA"/>
    <property type="match status" value="1"/>
</dbReference>
<reference evidence="5 6" key="1">
    <citation type="submission" date="2021-04" db="EMBL/GenBank/DDBJ databases">
        <title>Novel species identification of genus Shewanella.</title>
        <authorList>
            <person name="Liu G."/>
        </authorList>
    </citation>
    <scope>NUCLEOTIDE SEQUENCE [LARGE SCALE GENOMIC DNA]</scope>
    <source>
        <strain evidence="5 6">FJAT-54481</strain>
    </source>
</reference>
<dbReference type="SMART" id="SM00347">
    <property type="entry name" value="HTH_MARR"/>
    <property type="match status" value="1"/>
</dbReference>
<keyword evidence="1" id="KW-0805">Transcription regulation</keyword>
<dbReference type="PRINTS" id="PR00598">
    <property type="entry name" value="HTHMARR"/>
</dbReference>
<keyword evidence="6" id="KW-1185">Reference proteome</keyword>
<feature type="domain" description="HTH marR-type" evidence="4">
    <location>
        <begin position="3"/>
        <end position="135"/>
    </location>
</feature>
<evidence type="ECO:0000313" key="5">
    <source>
        <dbReference type="EMBL" id="QUN06315.1"/>
    </source>
</evidence>
<organism evidence="5 6">
    <name type="scientific">Shewanella yunxiaonensis</name>
    <dbReference type="NCBI Taxonomy" id="2829809"/>
    <lineage>
        <taxon>Bacteria</taxon>
        <taxon>Pseudomonadati</taxon>
        <taxon>Pseudomonadota</taxon>
        <taxon>Gammaproteobacteria</taxon>
        <taxon>Alteromonadales</taxon>
        <taxon>Shewanellaceae</taxon>
        <taxon>Shewanella</taxon>
    </lineage>
</organism>
<evidence type="ECO:0000256" key="3">
    <source>
        <dbReference type="ARBA" id="ARBA00023163"/>
    </source>
</evidence>
<evidence type="ECO:0000313" key="6">
    <source>
        <dbReference type="Proteomes" id="UP000679575"/>
    </source>
</evidence>
<proteinExistence type="predicted"/>
<dbReference type="InterPro" id="IPR036390">
    <property type="entry name" value="WH_DNA-bd_sf"/>
</dbReference>
<evidence type="ECO:0000259" key="4">
    <source>
        <dbReference type="PROSITE" id="PS50995"/>
    </source>
</evidence>
<dbReference type="RefSeq" id="WP_212595329.1">
    <property type="nucleotide sequence ID" value="NZ_CP073587.1"/>
</dbReference>